<dbReference type="Proteomes" id="UP000483820">
    <property type="component" value="Chromosome X"/>
</dbReference>
<dbReference type="GeneID" id="78778094"/>
<proteinExistence type="predicted"/>
<dbReference type="KEGG" id="crq:GCK72_026246"/>
<dbReference type="InterPro" id="IPR016181">
    <property type="entry name" value="Acyl_CoA_acyltransferase"/>
</dbReference>
<organism evidence="1 2">
    <name type="scientific">Caenorhabditis remanei</name>
    <name type="common">Caenorhabditis vulgaris</name>
    <dbReference type="NCBI Taxonomy" id="31234"/>
    <lineage>
        <taxon>Eukaryota</taxon>
        <taxon>Metazoa</taxon>
        <taxon>Ecdysozoa</taxon>
        <taxon>Nematoda</taxon>
        <taxon>Chromadorea</taxon>
        <taxon>Rhabditida</taxon>
        <taxon>Rhabditina</taxon>
        <taxon>Rhabditomorpha</taxon>
        <taxon>Rhabditoidea</taxon>
        <taxon>Rhabditidae</taxon>
        <taxon>Peloderinae</taxon>
        <taxon>Caenorhabditis</taxon>
    </lineage>
</organism>
<evidence type="ECO:0008006" key="3">
    <source>
        <dbReference type="Google" id="ProtNLM"/>
    </source>
</evidence>
<dbReference type="RefSeq" id="XP_053580333.1">
    <property type="nucleotide sequence ID" value="XM_053736767.1"/>
</dbReference>
<protein>
    <recommendedName>
        <fullName evidence="3">N-acetyltransferase domain-containing protein</fullName>
    </recommendedName>
</protein>
<dbReference type="AlphaFoldDB" id="A0A6A5G495"/>
<dbReference type="EMBL" id="WUAV01000006">
    <property type="protein sequence ID" value="KAF1749777.1"/>
    <property type="molecule type" value="Genomic_DNA"/>
</dbReference>
<name>A0A6A5G495_CAERE</name>
<reference evidence="1 2" key="1">
    <citation type="submission" date="2019-12" db="EMBL/GenBank/DDBJ databases">
        <title>Chromosome-level assembly of the Caenorhabditis remanei genome.</title>
        <authorList>
            <person name="Teterina A.A."/>
            <person name="Willis J.H."/>
            <person name="Phillips P.C."/>
        </authorList>
    </citation>
    <scope>NUCLEOTIDE SEQUENCE [LARGE SCALE GENOMIC DNA]</scope>
    <source>
        <strain evidence="1 2">PX506</strain>
        <tissue evidence="1">Whole organism</tissue>
    </source>
</reference>
<evidence type="ECO:0000313" key="1">
    <source>
        <dbReference type="EMBL" id="KAF1749777.1"/>
    </source>
</evidence>
<evidence type="ECO:0000313" key="2">
    <source>
        <dbReference type="Proteomes" id="UP000483820"/>
    </source>
</evidence>
<dbReference type="Gene3D" id="3.40.630.30">
    <property type="match status" value="1"/>
</dbReference>
<sequence>MSLHVRADNVNAKCFYQKNGFIVNDFVEKYYKQEPKGAYFLVNSNHAEGETSNIVPDGEQPGTSAQSNSVIFREVTKETVSVGTRTT</sequence>
<comment type="caution">
    <text evidence="1">The sequence shown here is derived from an EMBL/GenBank/DDBJ whole genome shotgun (WGS) entry which is preliminary data.</text>
</comment>
<gene>
    <name evidence="1" type="ORF">GCK72_026246</name>
</gene>
<accession>A0A6A5G495</accession>
<dbReference type="CTD" id="78778094"/>
<dbReference type="SUPFAM" id="SSF55729">
    <property type="entry name" value="Acyl-CoA N-acyltransferases (Nat)"/>
    <property type="match status" value="1"/>
</dbReference>